<evidence type="ECO:0000256" key="1">
    <source>
        <dbReference type="SAM" id="MobiDB-lite"/>
    </source>
</evidence>
<evidence type="ECO:0000313" key="2">
    <source>
        <dbReference type="EMBL" id="BFO21463.1"/>
    </source>
</evidence>
<reference evidence="2" key="1">
    <citation type="submission" date="2024-06" db="EMBL/GenBank/DDBJ databases">
        <authorList>
            <consortium name="consrtm"/>
            <person name="Uemura M."/>
            <person name="Terahara T."/>
        </authorList>
    </citation>
    <scope>NUCLEOTIDE SEQUENCE</scope>
    <source>
        <strain evidence="2">KM77-8</strain>
    </source>
</reference>
<organism evidence="2">
    <name type="scientific">Streptomyces haneummycinicus</name>
    <dbReference type="NCBI Taxonomy" id="3074435"/>
    <lineage>
        <taxon>Bacteria</taxon>
        <taxon>Bacillati</taxon>
        <taxon>Actinomycetota</taxon>
        <taxon>Actinomycetes</taxon>
        <taxon>Kitasatosporales</taxon>
        <taxon>Streptomycetaceae</taxon>
        <taxon>Streptomyces</taxon>
    </lineage>
</organism>
<feature type="region of interest" description="Disordered" evidence="1">
    <location>
        <begin position="72"/>
        <end position="92"/>
    </location>
</feature>
<dbReference type="EMBL" id="AP035768">
    <property type="protein sequence ID" value="BFO21463.1"/>
    <property type="molecule type" value="Genomic_DNA"/>
</dbReference>
<gene>
    <name evidence="2" type="ORF">SHKM778_78510</name>
</gene>
<sequence>MSETNPAAAEAAPHRYTAALAAEIEARWQDFWDADGTYDAPNPSGDLSGDPETAARPKKFIMDMFPYPRARDCTSDTHWATSPPTSSPASSA</sequence>
<name>A0AAT9HVT6_9ACTN</name>
<protein>
    <submittedName>
        <fullName evidence="2">Uncharacterized protein</fullName>
    </submittedName>
</protein>
<feature type="region of interest" description="Disordered" evidence="1">
    <location>
        <begin position="34"/>
        <end position="54"/>
    </location>
</feature>
<proteinExistence type="predicted"/>
<dbReference type="Gene3D" id="3.40.50.620">
    <property type="entry name" value="HUPs"/>
    <property type="match status" value="1"/>
</dbReference>
<dbReference type="InterPro" id="IPR014729">
    <property type="entry name" value="Rossmann-like_a/b/a_fold"/>
</dbReference>
<feature type="compositionally biased region" description="Low complexity" evidence="1">
    <location>
        <begin position="80"/>
        <end position="92"/>
    </location>
</feature>
<reference evidence="2" key="2">
    <citation type="submission" date="2024-07" db="EMBL/GenBank/DDBJ databases">
        <title>Streptomyces haneummycinica sp. nov., a new antibiotic-producing actinobacterium isolated from marine sediment.</title>
        <authorList>
            <person name="Uemura M."/>
            <person name="Hamada M."/>
            <person name="Hirano S."/>
            <person name="Kobayashi K."/>
            <person name="Ohshiro T."/>
            <person name="Kobayashi T."/>
            <person name="Terahara T."/>
        </authorList>
    </citation>
    <scope>NUCLEOTIDE SEQUENCE</scope>
    <source>
        <strain evidence="2">KM77-8</strain>
    </source>
</reference>
<accession>A0AAT9HVT6</accession>
<dbReference type="AlphaFoldDB" id="A0AAT9HVT6"/>